<dbReference type="GO" id="GO:0052913">
    <property type="term" value="F:16S rRNA (guanine(966)-N(2))-methyltransferase activity"/>
    <property type="evidence" value="ECO:0007669"/>
    <property type="project" value="UniProtKB-EC"/>
</dbReference>
<evidence type="ECO:0000256" key="7">
    <source>
        <dbReference type="ARBA" id="ARBA00048326"/>
    </source>
</evidence>
<dbReference type="PANTHER" id="PTHR43542:SF1">
    <property type="entry name" value="METHYLTRANSFERASE"/>
    <property type="match status" value="1"/>
</dbReference>
<organism evidence="9 10">
    <name type="scientific">Microbulbifer echini</name>
    <dbReference type="NCBI Taxonomy" id="1529067"/>
    <lineage>
        <taxon>Bacteria</taxon>
        <taxon>Pseudomonadati</taxon>
        <taxon>Pseudomonadota</taxon>
        <taxon>Gammaproteobacteria</taxon>
        <taxon>Cellvibrionales</taxon>
        <taxon>Microbulbiferaceae</taxon>
        <taxon>Microbulbifer</taxon>
    </lineage>
</organism>
<dbReference type="RefSeq" id="WP_371843830.1">
    <property type="nucleotide sequence ID" value="NZ_JBGMEL010000011.1"/>
</dbReference>
<dbReference type="InterPro" id="IPR029063">
    <property type="entry name" value="SAM-dependent_MTases_sf"/>
</dbReference>
<evidence type="ECO:0000313" key="9">
    <source>
        <dbReference type="EMBL" id="MFA0791349.1"/>
    </source>
</evidence>
<proteinExistence type="inferred from homology"/>
<dbReference type="CDD" id="cd02440">
    <property type="entry name" value="AdoMet_MTases"/>
    <property type="match status" value="1"/>
</dbReference>
<keyword evidence="8" id="KW-0949">S-adenosyl-L-methionine</keyword>
<gene>
    <name evidence="9" type="primary">rsmD</name>
    <name evidence="9" type="ORF">ACCI51_12400</name>
</gene>
<comment type="catalytic activity">
    <reaction evidence="7 8">
        <text>guanosine(966) in 16S rRNA + S-adenosyl-L-methionine = N(2)-methylguanosine(966) in 16S rRNA + S-adenosyl-L-homocysteine + H(+)</text>
        <dbReference type="Rhea" id="RHEA:23548"/>
        <dbReference type="Rhea" id="RHEA-COMP:10211"/>
        <dbReference type="Rhea" id="RHEA-COMP:10212"/>
        <dbReference type="ChEBI" id="CHEBI:15378"/>
        <dbReference type="ChEBI" id="CHEBI:57856"/>
        <dbReference type="ChEBI" id="CHEBI:59789"/>
        <dbReference type="ChEBI" id="CHEBI:74269"/>
        <dbReference type="ChEBI" id="CHEBI:74481"/>
        <dbReference type="EC" id="2.1.1.171"/>
    </reaction>
</comment>
<keyword evidence="10" id="KW-1185">Reference proteome</keyword>
<comment type="caution">
    <text evidence="9">The sequence shown here is derived from an EMBL/GenBank/DDBJ whole genome shotgun (WGS) entry which is preliminary data.</text>
</comment>
<keyword evidence="8" id="KW-0698">rRNA processing</keyword>
<dbReference type="EC" id="2.1.1.171" evidence="3 8"/>
<dbReference type="NCBIfam" id="TIGR00095">
    <property type="entry name" value="16S rRNA (guanine(966)-N(2))-methyltransferase RsmD"/>
    <property type="match status" value="1"/>
</dbReference>
<dbReference type="EMBL" id="JBGMEL010000011">
    <property type="protein sequence ID" value="MFA0791349.1"/>
    <property type="molecule type" value="Genomic_DNA"/>
</dbReference>
<evidence type="ECO:0000256" key="5">
    <source>
        <dbReference type="ARBA" id="ARBA00022603"/>
    </source>
</evidence>
<accession>A0ABV4NP98</accession>
<protein>
    <recommendedName>
        <fullName evidence="4 8">Ribosomal RNA small subunit methyltransferase D</fullName>
        <ecNumber evidence="3 8">2.1.1.171</ecNumber>
    </recommendedName>
</protein>
<evidence type="ECO:0000256" key="3">
    <source>
        <dbReference type="ARBA" id="ARBA00012141"/>
    </source>
</evidence>
<keyword evidence="5 8" id="KW-0489">Methyltransferase</keyword>
<evidence type="ECO:0000313" key="10">
    <source>
        <dbReference type="Proteomes" id="UP001569414"/>
    </source>
</evidence>
<dbReference type="PROSITE" id="PS00092">
    <property type="entry name" value="N6_MTASE"/>
    <property type="match status" value="1"/>
</dbReference>
<dbReference type="Gene3D" id="3.40.50.150">
    <property type="entry name" value="Vaccinia Virus protein VP39"/>
    <property type="match status" value="1"/>
</dbReference>
<evidence type="ECO:0000256" key="4">
    <source>
        <dbReference type="ARBA" id="ARBA00013682"/>
    </source>
</evidence>
<dbReference type="InterPro" id="IPR002052">
    <property type="entry name" value="DNA_methylase_N6_adenine_CS"/>
</dbReference>
<dbReference type="SUPFAM" id="SSF53335">
    <property type="entry name" value="S-adenosyl-L-methionine-dependent methyltransferases"/>
    <property type="match status" value="1"/>
</dbReference>
<dbReference type="InterPro" id="IPR004398">
    <property type="entry name" value="RNA_MeTrfase_RsmD"/>
</dbReference>
<keyword evidence="6 8" id="KW-0808">Transferase</keyword>
<sequence>MARSSSRKQSPQPLSQLRIIGGQWRGRKLQFAQVEGLRPTGDRLRETLFNWLQFYLPGAHCLDLFAGSGALGLEALSRGAASVDFIELNPQAARTLKQQLQLLEATDGQVHNCRATDFLSDAGKPYDIVFVDPPFADDLWQESLSALAGQLSQGALIYIETPRNNLLSPPPSWSPIKEKRAGQVCMRLYSNSPTHSAEY</sequence>
<dbReference type="Proteomes" id="UP001569414">
    <property type="component" value="Unassembled WGS sequence"/>
</dbReference>
<dbReference type="PIRSF" id="PIRSF004553">
    <property type="entry name" value="CHP00095"/>
    <property type="match status" value="1"/>
</dbReference>
<evidence type="ECO:0000256" key="2">
    <source>
        <dbReference type="ARBA" id="ARBA00005269"/>
    </source>
</evidence>
<dbReference type="Pfam" id="PF03602">
    <property type="entry name" value="Cons_hypoth95"/>
    <property type="match status" value="1"/>
</dbReference>
<comment type="similarity">
    <text evidence="2 8">Belongs to the methyltransferase superfamily. RsmD family.</text>
</comment>
<reference evidence="9 10" key="1">
    <citation type="submission" date="2024-08" db="EMBL/GenBank/DDBJ databases">
        <authorList>
            <person name="Ishaq N."/>
        </authorList>
    </citation>
    <scope>NUCLEOTIDE SEQUENCE [LARGE SCALE GENOMIC DNA]</scope>
    <source>
        <strain evidence="9 10">JCM 30400</strain>
    </source>
</reference>
<dbReference type="PANTHER" id="PTHR43542">
    <property type="entry name" value="METHYLTRANSFERASE"/>
    <property type="match status" value="1"/>
</dbReference>
<evidence type="ECO:0000256" key="6">
    <source>
        <dbReference type="ARBA" id="ARBA00022679"/>
    </source>
</evidence>
<name>A0ABV4NP98_9GAMM</name>
<evidence type="ECO:0000256" key="1">
    <source>
        <dbReference type="ARBA" id="ARBA00002649"/>
    </source>
</evidence>
<evidence type="ECO:0000256" key="8">
    <source>
        <dbReference type="PIRNR" id="PIRNR004553"/>
    </source>
</evidence>
<comment type="function">
    <text evidence="1 8">Specifically methylates the guanine in position 966 of 16S rRNA in the assembled 30S particle.</text>
</comment>